<sequence>MSKSLENFDIVQAENEHDEKKGTGDAAPTSAFAGLTRAQCVRKFWRLYITGLGVSLAGMYAGYANSVIGSIIANEGFIEYFATVKDPQTGKPALNSQHISLWAACYFITCILIQSIAPVTADKFGRKFNMWGVTFFLTLSIVIQVIAPNWWTLLIARLVAGCAGGMMGTSVMVYMSEVALPQFRGALLGSFSLAFALGQVFLAIALKVLEETNPTAFRHIFYSEFVFTGLWLFPMLYLPETPSWYASKGRHDEGKKALKRLVGNVEGYDIDREYSVIQYEMEESSATAKSGNENSDWKALFTSKINMKRAVISTLPFTFQNVVGVPLMFGYTTYFFQLAGVSDPFLGNMVKQMVLVIGIIISFYTVDKVGRRTLVIGGGAAMATICLIVGGLGFMKQTSASGMALVALCSLWAFVYANTLAPIGWISLVEISSPSLRAKTTSIAVTIQYATGILFNYTVPLMLSNQNAGWGQKIGLFFGGITLVYLIPCILMFPETKGRTYHELDELFERRVPAWRFASTKTSHQEELQATHDREKCDEKRPQCSRCLDLGKICSGYRDQSTLLFRDETSKTKDQIRQRRTLQHSREIQWLKNADSLVMETSFKYGTLHPPLLPSKEDIAIYHFYHSTVENLSIHDPTLSLQEQLPRLHAACRQDSALRLALEAVSLVASAKIIPQAVQLGLKRYLKAVRALREAMQSEERDPDYQALYSVLLLCGYETMTGHLCMPSAWGTHVDGALALLKLQTAHVDSPLFRGMYFFVQKNVVMSQMQICQPVDEIFTQGFTSSCHDPEIRLLSIAAGIPLLQHKSIDLTQLRASDIERIVFDANELDFLLSTWAKGLPNAWSYTTALNINSDACSEYSPHSVHRYAHFYMARVWNFYRVSQLILLSIQLRASSIPPATLDTSQIRKRIATLVDDICATVPYLLGKNLCKINHQFVNSHRTPDVSLLTSGSTVKKVGNVQNGKFSLVWPLYVACSASELPQGQRNWIRKQLQYLAQGGVPIAKAICNTESQILLGRPEVFRFDCV</sequence>
<dbReference type="PROSITE" id="PS00216">
    <property type="entry name" value="SUGAR_TRANSPORT_1"/>
    <property type="match status" value="1"/>
</dbReference>
<reference evidence="9 10" key="1">
    <citation type="submission" date="2020-05" db="EMBL/GenBank/DDBJ databases">
        <title>Identification and distribution of gene clusters putatively required for synthesis of sphingolipid metabolism inhibitors in phylogenetically diverse species of the filamentous fungus Fusarium.</title>
        <authorList>
            <person name="Kim H.-S."/>
            <person name="Busman M."/>
            <person name="Brown D.W."/>
            <person name="Divon H."/>
            <person name="Uhlig S."/>
            <person name="Proctor R.H."/>
        </authorList>
    </citation>
    <scope>NUCLEOTIDE SEQUENCE [LARGE SCALE GENOMIC DNA]</scope>
    <source>
        <strain evidence="9 10">NRRL 25211</strain>
    </source>
</reference>
<feature type="transmembrane region" description="Helical" evidence="7">
    <location>
        <begin position="373"/>
        <end position="395"/>
    </location>
</feature>
<feature type="transmembrane region" description="Helical" evidence="7">
    <location>
        <begin position="220"/>
        <end position="238"/>
    </location>
</feature>
<dbReference type="PANTHER" id="PTHR48022">
    <property type="entry name" value="PLASTIDIC GLUCOSE TRANSPORTER 4"/>
    <property type="match status" value="1"/>
</dbReference>
<keyword evidence="9" id="KW-0762">Sugar transport</keyword>
<dbReference type="InterPro" id="IPR050360">
    <property type="entry name" value="MFS_Sugar_Transporters"/>
</dbReference>
<dbReference type="Proteomes" id="UP000544095">
    <property type="component" value="Unassembled WGS sequence"/>
</dbReference>
<feature type="transmembrane region" description="Helical" evidence="7">
    <location>
        <begin position="310"/>
        <end position="329"/>
    </location>
</feature>
<keyword evidence="6" id="KW-0539">Nucleus</keyword>
<dbReference type="GO" id="GO:0000981">
    <property type="term" value="F:DNA-binding transcription factor activity, RNA polymerase II-specific"/>
    <property type="evidence" value="ECO:0007669"/>
    <property type="project" value="InterPro"/>
</dbReference>
<dbReference type="Pfam" id="PF00083">
    <property type="entry name" value="Sugar_tr"/>
    <property type="match status" value="1"/>
</dbReference>
<feature type="transmembrane region" description="Helical" evidence="7">
    <location>
        <begin position="128"/>
        <end position="147"/>
    </location>
</feature>
<evidence type="ECO:0000256" key="3">
    <source>
        <dbReference type="ARBA" id="ARBA00022692"/>
    </source>
</evidence>
<feature type="transmembrane region" description="Helical" evidence="7">
    <location>
        <begin position="401"/>
        <end position="429"/>
    </location>
</feature>
<feature type="transmembrane region" description="Helical" evidence="7">
    <location>
        <begin position="99"/>
        <end position="121"/>
    </location>
</feature>
<keyword evidence="10" id="KW-1185">Reference proteome</keyword>
<dbReference type="EMBL" id="JAAOAR010000784">
    <property type="protein sequence ID" value="KAF5573676.1"/>
    <property type="molecule type" value="Genomic_DNA"/>
</dbReference>
<feature type="transmembrane region" description="Helical" evidence="7">
    <location>
        <begin position="349"/>
        <end position="366"/>
    </location>
</feature>
<evidence type="ECO:0000256" key="2">
    <source>
        <dbReference type="ARBA" id="ARBA00010992"/>
    </source>
</evidence>
<dbReference type="InterPro" id="IPR036259">
    <property type="entry name" value="MFS_trans_sf"/>
</dbReference>
<dbReference type="PANTHER" id="PTHR48022:SF68">
    <property type="entry name" value="MAJOR FACILITATOR SUPERFAMILY (MFS) PROFILE DOMAIN-CONTAINING PROTEIN-RELATED"/>
    <property type="match status" value="1"/>
</dbReference>
<evidence type="ECO:0000256" key="1">
    <source>
        <dbReference type="ARBA" id="ARBA00004141"/>
    </source>
</evidence>
<keyword evidence="4 7" id="KW-1133">Transmembrane helix</keyword>
<dbReference type="InterPro" id="IPR001138">
    <property type="entry name" value="Zn2Cys6_DnaBD"/>
</dbReference>
<gene>
    <name evidence="9" type="ORF">FPANT_12198</name>
</gene>
<feature type="transmembrane region" description="Helical" evidence="7">
    <location>
        <begin position="186"/>
        <end position="208"/>
    </location>
</feature>
<evidence type="ECO:0000256" key="7">
    <source>
        <dbReference type="SAM" id="Phobius"/>
    </source>
</evidence>
<keyword evidence="3 7" id="KW-0812">Transmembrane</keyword>
<dbReference type="CDD" id="cd00067">
    <property type="entry name" value="GAL4"/>
    <property type="match status" value="1"/>
</dbReference>
<name>A0A8H5KK77_9HYPO</name>
<dbReference type="AlphaFoldDB" id="A0A8H5KK77"/>
<proteinExistence type="inferred from homology"/>
<feature type="transmembrane region" description="Helical" evidence="7">
    <location>
        <begin position="441"/>
        <end position="462"/>
    </location>
</feature>
<feature type="transmembrane region" description="Helical" evidence="7">
    <location>
        <begin position="153"/>
        <end position="174"/>
    </location>
</feature>
<comment type="caution">
    <text evidence="9">The sequence shown here is derived from an EMBL/GenBank/DDBJ whole genome shotgun (WGS) entry which is preliminary data.</text>
</comment>
<evidence type="ECO:0000259" key="8">
    <source>
        <dbReference type="PROSITE" id="PS50850"/>
    </source>
</evidence>
<dbReference type="PROSITE" id="PS50850">
    <property type="entry name" value="MFS"/>
    <property type="match status" value="1"/>
</dbReference>
<dbReference type="GO" id="GO:0016020">
    <property type="term" value="C:membrane"/>
    <property type="evidence" value="ECO:0007669"/>
    <property type="project" value="UniProtKB-SubCell"/>
</dbReference>
<keyword evidence="5 7" id="KW-0472">Membrane</keyword>
<keyword evidence="9" id="KW-0813">Transport</keyword>
<evidence type="ECO:0000256" key="6">
    <source>
        <dbReference type="ARBA" id="ARBA00023242"/>
    </source>
</evidence>
<evidence type="ECO:0000256" key="4">
    <source>
        <dbReference type="ARBA" id="ARBA00022989"/>
    </source>
</evidence>
<feature type="transmembrane region" description="Helical" evidence="7">
    <location>
        <begin position="45"/>
        <end position="63"/>
    </location>
</feature>
<accession>A0A8H5KK77</accession>
<evidence type="ECO:0000313" key="9">
    <source>
        <dbReference type="EMBL" id="KAF5573676.1"/>
    </source>
</evidence>
<protein>
    <submittedName>
        <fullName evidence="9">Sugar transporter</fullName>
    </submittedName>
</protein>
<dbReference type="GO" id="GO:0005351">
    <property type="term" value="F:carbohydrate:proton symporter activity"/>
    <property type="evidence" value="ECO:0007669"/>
    <property type="project" value="TreeGrafter"/>
</dbReference>
<feature type="transmembrane region" description="Helical" evidence="7">
    <location>
        <begin position="474"/>
        <end position="493"/>
    </location>
</feature>
<dbReference type="Pfam" id="PF00172">
    <property type="entry name" value="Zn_clus"/>
    <property type="match status" value="1"/>
</dbReference>
<dbReference type="InterPro" id="IPR020846">
    <property type="entry name" value="MFS_dom"/>
</dbReference>
<feature type="domain" description="Major facilitator superfamily (MFS) profile" evidence="8">
    <location>
        <begin position="50"/>
        <end position="497"/>
    </location>
</feature>
<evidence type="ECO:0000256" key="5">
    <source>
        <dbReference type="ARBA" id="ARBA00023136"/>
    </source>
</evidence>
<dbReference type="InterPro" id="IPR005829">
    <property type="entry name" value="Sugar_transporter_CS"/>
</dbReference>
<dbReference type="Gene3D" id="1.20.1250.20">
    <property type="entry name" value="MFS general substrate transporter like domains"/>
    <property type="match status" value="1"/>
</dbReference>
<dbReference type="InterPro" id="IPR005828">
    <property type="entry name" value="MFS_sugar_transport-like"/>
</dbReference>
<evidence type="ECO:0000313" key="10">
    <source>
        <dbReference type="Proteomes" id="UP000544095"/>
    </source>
</evidence>
<dbReference type="GO" id="GO:0008270">
    <property type="term" value="F:zinc ion binding"/>
    <property type="evidence" value="ECO:0007669"/>
    <property type="project" value="InterPro"/>
</dbReference>
<comment type="similarity">
    <text evidence="2">Belongs to the major facilitator superfamily. Sugar transporter (TC 2.A.1.1) family.</text>
</comment>
<dbReference type="SUPFAM" id="SSF103473">
    <property type="entry name" value="MFS general substrate transporter"/>
    <property type="match status" value="1"/>
</dbReference>
<comment type="subcellular location">
    <subcellularLocation>
        <location evidence="1">Membrane</location>
        <topology evidence="1">Multi-pass membrane protein</topology>
    </subcellularLocation>
</comment>
<organism evidence="9 10">
    <name type="scientific">Fusarium pseudoanthophilum</name>
    <dbReference type="NCBI Taxonomy" id="48495"/>
    <lineage>
        <taxon>Eukaryota</taxon>
        <taxon>Fungi</taxon>
        <taxon>Dikarya</taxon>
        <taxon>Ascomycota</taxon>
        <taxon>Pezizomycotina</taxon>
        <taxon>Sordariomycetes</taxon>
        <taxon>Hypocreomycetidae</taxon>
        <taxon>Hypocreales</taxon>
        <taxon>Nectriaceae</taxon>
        <taxon>Fusarium</taxon>
        <taxon>Fusarium fujikuroi species complex</taxon>
    </lineage>
</organism>